<evidence type="ECO:0000313" key="2">
    <source>
        <dbReference type="Proteomes" id="UP000078492"/>
    </source>
</evidence>
<dbReference type="AlphaFoldDB" id="A0A195E1I3"/>
<protein>
    <submittedName>
        <fullName evidence="1">Uncharacterized protein</fullName>
    </submittedName>
</protein>
<gene>
    <name evidence="1" type="ORF">ALC57_08683</name>
</gene>
<name>A0A195E1I3_9HYME</name>
<dbReference type="EMBL" id="KQ979814">
    <property type="protein sequence ID" value="KYN19010.1"/>
    <property type="molecule type" value="Genomic_DNA"/>
</dbReference>
<dbReference type="Proteomes" id="UP000078492">
    <property type="component" value="Unassembled WGS sequence"/>
</dbReference>
<sequence>MNSRNSTYFVDLVQEHDAHLSTIHHVISVLKKLSYDTFNVLTNVTSLRESGTITDGKWDVQALRYCLCKYKYSRQFLSEYVKSINSYSTMCYLQTNVSTCVQGSPHLGQVSVLFFPPPVPLLEDPLDEMVSLEGGVGSVGALPKLPLIVRPLLATTTLTILCTVQSQANYDLIIDL</sequence>
<organism evidence="1 2">
    <name type="scientific">Trachymyrmex cornetzi</name>
    <dbReference type="NCBI Taxonomy" id="471704"/>
    <lineage>
        <taxon>Eukaryota</taxon>
        <taxon>Metazoa</taxon>
        <taxon>Ecdysozoa</taxon>
        <taxon>Arthropoda</taxon>
        <taxon>Hexapoda</taxon>
        <taxon>Insecta</taxon>
        <taxon>Pterygota</taxon>
        <taxon>Neoptera</taxon>
        <taxon>Endopterygota</taxon>
        <taxon>Hymenoptera</taxon>
        <taxon>Apocrita</taxon>
        <taxon>Aculeata</taxon>
        <taxon>Formicoidea</taxon>
        <taxon>Formicidae</taxon>
        <taxon>Myrmicinae</taxon>
        <taxon>Trachymyrmex</taxon>
    </lineage>
</organism>
<reference evidence="1 2" key="1">
    <citation type="submission" date="2015-09" db="EMBL/GenBank/DDBJ databases">
        <title>Trachymyrmex cornetzi WGS genome.</title>
        <authorList>
            <person name="Nygaard S."/>
            <person name="Hu H."/>
            <person name="Boomsma J."/>
            <person name="Zhang G."/>
        </authorList>
    </citation>
    <scope>NUCLEOTIDE SEQUENCE [LARGE SCALE GENOMIC DNA]</scope>
    <source>
        <strain evidence="1">Tcor2-1</strain>
        <tissue evidence="1">Whole body</tissue>
    </source>
</reference>
<accession>A0A195E1I3</accession>
<keyword evidence="2" id="KW-1185">Reference proteome</keyword>
<evidence type="ECO:0000313" key="1">
    <source>
        <dbReference type="EMBL" id="KYN19010.1"/>
    </source>
</evidence>
<proteinExistence type="predicted"/>